<protein>
    <submittedName>
        <fullName evidence="1">Uncharacterized protein</fullName>
    </submittedName>
</protein>
<evidence type="ECO:0000313" key="1">
    <source>
        <dbReference type="EMBL" id="SNT39974.1"/>
    </source>
</evidence>
<dbReference type="RefSeq" id="WP_089280555.1">
    <property type="nucleotide sequence ID" value="NZ_FZON01000140.1"/>
</dbReference>
<gene>
    <name evidence="1" type="ORF">SAMN04488078_11401</name>
</gene>
<dbReference type="Proteomes" id="UP000198440">
    <property type="component" value="Unassembled WGS sequence"/>
</dbReference>
<accession>A0A239MD41</accession>
<dbReference type="AlphaFoldDB" id="A0A239MD41"/>
<name>A0A239MD41_9RHOB</name>
<dbReference type="EMBL" id="FZON01000140">
    <property type="protein sequence ID" value="SNT39974.1"/>
    <property type="molecule type" value="Genomic_DNA"/>
</dbReference>
<evidence type="ECO:0000313" key="2">
    <source>
        <dbReference type="Proteomes" id="UP000198440"/>
    </source>
</evidence>
<proteinExistence type="predicted"/>
<sequence>MWTEEQRDEVARILNLIAEDGLPHPRNLDATLDAIQQITEPEAYLDLSVCVFQSGDIDVMMKDETGQKMEINVSGFNLGPEDLDFINKNAPACVWTRYGRITPCD</sequence>
<reference evidence="1 2" key="1">
    <citation type="submission" date="2017-06" db="EMBL/GenBank/DDBJ databases">
        <authorList>
            <person name="Kim H.J."/>
            <person name="Triplett B.A."/>
        </authorList>
    </citation>
    <scope>NUCLEOTIDE SEQUENCE [LARGE SCALE GENOMIC DNA]</scope>
    <source>
        <strain evidence="1 2">DSM 11445</strain>
    </source>
</reference>
<organism evidence="1 2">
    <name type="scientific">Antarctobacter heliothermus</name>
    <dbReference type="NCBI Taxonomy" id="74033"/>
    <lineage>
        <taxon>Bacteria</taxon>
        <taxon>Pseudomonadati</taxon>
        <taxon>Pseudomonadota</taxon>
        <taxon>Alphaproteobacteria</taxon>
        <taxon>Rhodobacterales</taxon>
        <taxon>Roseobacteraceae</taxon>
        <taxon>Antarctobacter</taxon>
    </lineage>
</organism>